<proteinExistence type="inferred from homology"/>
<accession>A0A917F5Q7</accession>
<reference evidence="7" key="2">
    <citation type="submission" date="2020-09" db="EMBL/GenBank/DDBJ databases">
        <authorList>
            <person name="Sun Q."/>
            <person name="Zhou Y."/>
        </authorList>
    </citation>
    <scope>NUCLEOTIDE SEQUENCE</scope>
    <source>
        <strain evidence="7">CGMCC 1.15254</strain>
    </source>
</reference>
<keyword evidence="1 6" id="KW-0479">Metal-binding</keyword>
<evidence type="ECO:0000256" key="4">
    <source>
        <dbReference type="ARBA" id="ARBA00023239"/>
    </source>
</evidence>
<dbReference type="PANTHER" id="PTHR42909">
    <property type="entry name" value="ZGC:136858"/>
    <property type="match status" value="1"/>
</dbReference>
<dbReference type="Proteomes" id="UP000632498">
    <property type="component" value="Unassembled WGS sequence"/>
</dbReference>
<protein>
    <recommendedName>
        <fullName evidence="6">Pseudouridine-5'-phosphate glycosidase</fullName>
        <shortName evidence="6">PsiMP glycosidase</shortName>
        <ecNumber evidence="6">4.2.1.70</ecNumber>
    </recommendedName>
</protein>
<dbReference type="AlphaFoldDB" id="A0A917F5Q7"/>
<evidence type="ECO:0000256" key="5">
    <source>
        <dbReference type="ARBA" id="ARBA00023295"/>
    </source>
</evidence>
<keyword evidence="8" id="KW-1185">Reference proteome</keyword>
<dbReference type="RefSeq" id="WP_188661064.1">
    <property type="nucleotide sequence ID" value="NZ_BMHV01000003.1"/>
</dbReference>
<dbReference type="Pfam" id="PF04227">
    <property type="entry name" value="Indigoidine_A"/>
    <property type="match status" value="1"/>
</dbReference>
<comment type="cofactor">
    <cofactor evidence="6">
        <name>Mn(2+)</name>
        <dbReference type="ChEBI" id="CHEBI:29035"/>
    </cofactor>
    <text evidence="6">Binds 1 Mn(2+) ion per subunit.</text>
</comment>
<comment type="catalytic activity">
    <reaction evidence="6">
        <text>D-ribose 5-phosphate + uracil = psi-UMP + H2O</text>
        <dbReference type="Rhea" id="RHEA:18337"/>
        <dbReference type="ChEBI" id="CHEBI:15377"/>
        <dbReference type="ChEBI" id="CHEBI:17568"/>
        <dbReference type="ChEBI" id="CHEBI:58380"/>
        <dbReference type="ChEBI" id="CHEBI:78346"/>
        <dbReference type="EC" id="4.2.1.70"/>
    </reaction>
</comment>
<dbReference type="GO" id="GO:0004730">
    <property type="term" value="F:pseudouridylate synthase activity"/>
    <property type="evidence" value="ECO:0007669"/>
    <property type="project" value="UniProtKB-UniRule"/>
</dbReference>
<feature type="binding site" evidence="6">
    <location>
        <begin position="144"/>
        <end position="146"/>
    </location>
    <ligand>
        <name>substrate</name>
    </ligand>
</feature>
<feature type="active site" description="Nucleophile" evidence="6">
    <location>
        <position position="163"/>
    </location>
</feature>
<feature type="binding site" evidence="6">
    <location>
        <position position="142"/>
    </location>
    <ligand>
        <name>Mn(2+)</name>
        <dbReference type="ChEBI" id="CHEBI:29035"/>
    </ligand>
</feature>
<organism evidence="7 8">
    <name type="scientific">Terasakiella brassicae</name>
    <dbReference type="NCBI Taxonomy" id="1634917"/>
    <lineage>
        <taxon>Bacteria</taxon>
        <taxon>Pseudomonadati</taxon>
        <taxon>Pseudomonadota</taxon>
        <taxon>Alphaproteobacteria</taxon>
        <taxon>Rhodospirillales</taxon>
        <taxon>Terasakiellaceae</taxon>
        <taxon>Terasakiella</taxon>
    </lineage>
</organism>
<feature type="binding site" evidence="6">
    <location>
        <position position="110"/>
    </location>
    <ligand>
        <name>substrate</name>
    </ligand>
</feature>
<reference evidence="7" key="1">
    <citation type="journal article" date="2014" name="Int. J. Syst. Evol. Microbiol.">
        <title>Complete genome sequence of Corynebacterium casei LMG S-19264T (=DSM 44701T), isolated from a smear-ripened cheese.</title>
        <authorList>
            <consortium name="US DOE Joint Genome Institute (JGI-PGF)"/>
            <person name="Walter F."/>
            <person name="Albersmeier A."/>
            <person name="Kalinowski J."/>
            <person name="Ruckert C."/>
        </authorList>
    </citation>
    <scope>NUCLEOTIDE SEQUENCE</scope>
    <source>
        <strain evidence="7">CGMCC 1.15254</strain>
    </source>
</reference>
<gene>
    <name evidence="6 7" type="primary">psuG</name>
    <name evidence="7" type="ORF">GCM10011332_04860</name>
</gene>
<keyword evidence="2 6" id="KW-0378">Hydrolase</keyword>
<dbReference type="GO" id="GO:0046113">
    <property type="term" value="P:nucleobase catabolic process"/>
    <property type="evidence" value="ECO:0007669"/>
    <property type="project" value="UniProtKB-UniRule"/>
</dbReference>
<dbReference type="GO" id="GO:0046872">
    <property type="term" value="F:metal ion binding"/>
    <property type="evidence" value="ECO:0007669"/>
    <property type="project" value="UniProtKB-KW"/>
</dbReference>
<dbReference type="InterPro" id="IPR022830">
    <property type="entry name" value="Indigdn_synthA-like"/>
</dbReference>
<dbReference type="HAMAP" id="MF_01876">
    <property type="entry name" value="PsiMP_glycosidase"/>
    <property type="match status" value="1"/>
</dbReference>
<feature type="active site" description="Proton donor" evidence="6">
    <location>
        <position position="29"/>
    </location>
</feature>
<dbReference type="PANTHER" id="PTHR42909:SF1">
    <property type="entry name" value="CARBOHYDRATE KINASE PFKB DOMAIN-CONTAINING PROTEIN"/>
    <property type="match status" value="1"/>
</dbReference>
<evidence type="ECO:0000256" key="2">
    <source>
        <dbReference type="ARBA" id="ARBA00022801"/>
    </source>
</evidence>
<comment type="similarity">
    <text evidence="6">Belongs to the pseudouridine-5'-phosphate glycosidase family.</text>
</comment>
<keyword evidence="4 6" id="KW-0456">Lyase</keyword>
<feature type="binding site" evidence="6">
    <location>
        <position position="90"/>
    </location>
    <ligand>
        <name>substrate</name>
    </ligand>
</feature>
<dbReference type="EC" id="4.2.1.70" evidence="6"/>
<comment type="caution">
    <text evidence="7">The sequence shown here is derived from an EMBL/GenBank/DDBJ whole genome shotgun (WGS) entry which is preliminary data.</text>
</comment>
<evidence type="ECO:0000256" key="3">
    <source>
        <dbReference type="ARBA" id="ARBA00023211"/>
    </source>
</evidence>
<dbReference type="GO" id="GO:0005737">
    <property type="term" value="C:cytoplasm"/>
    <property type="evidence" value="ECO:0007669"/>
    <property type="project" value="TreeGrafter"/>
</dbReference>
<dbReference type="EMBL" id="BMHV01000003">
    <property type="protein sequence ID" value="GGF54496.1"/>
    <property type="molecule type" value="Genomic_DNA"/>
</dbReference>
<comment type="subunit">
    <text evidence="6">Homotrimer.</text>
</comment>
<dbReference type="InterPro" id="IPR007342">
    <property type="entry name" value="PsuG"/>
</dbReference>
<evidence type="ECO:0000256" key="1">
    <source>
        <dbReference type="ARBA" id="ARBA00022723"/>
    </source>
</evidence>
<dbReference type="SUPFAM" id="SSF110581">
    <property type="entry name" value="Indigoidine synthase A-like"/>
    <property type="match status" value="1"/>
</dbReference>
<name>A0A917F5Q7_9PROT</name>
<dbReference type="Gene3D" id="3.40.1790.10">
    <property type="entry name" value="Indigoidine synthase domain"/>
    <property type="match status" value="1"/>
</dbReference>
<evidence type="ECO:0000313" key="8">
    <source>
        <dbReference type="Proteomes" id="UP000632498"/>
    </source>
</evidence>
<dbReference type="GO" id="GO:0016798">
    <property type="term" value="F:hydrolase activity, acting on glycosyl bonds"/>
    <property type="evidence" value="ECO:0007669"/>
    <property type="project" value="UniProtKB-KW"/>
</dbReference>
<keyword evidence="5 6" id="KW-0326">Glycosidase</keyword>
<sequence>MRKPIQRRLLISNDVKEAFFNKKGVVALESTVITHGLPYPDNLKTALALEETIRQQGCTPATIAVIDGIIRVGLNIQELEHLAQDQNALKISRRDMPYALSQKKNGGTTVATTMMIAEHANIRIFATGGIGGVHRGVGETFDISADLEELGRCNVCVVCAGAKAVLDIPKTLEVLETKGVPTISFGCDDFPAFYYRNSGVKGAYRLDRVEEITDLLIHKWNMIGWPDGLDFKGGVLIGNPIAPEFEYPKEEVETCIKQALEEMTVSGRDVTPYLLARLADLSQEKSKTSNIALLKNNAALAAKIACRLSEKLS</sequence>
<evidence type="ECO:0000256" key="6">
    <source>
        <dbReference type="HAMAP-Rule" id="MF_01876"/>
    </source>
</evidence>
<comment type="function">
    <text evidence="6">Catalyzes the reversible cleavage of pseudouridine 5'-phosphate (PsiMP) to ribose 5-phosphate and uracil. Functions biologically in the cleavage direction, as part of a pseudouridine degradation pathway.</text>
</comment>
<evidence type="ECO:0000313" key="7">
    <source>
        <dbReference type="EMBL" id="GGF54496.1"/>
    </source>
</evidence>
<keyword evidence="3 6" id="KW-0464">Manganese</keyword>